<dbReference type="Proteomes" id="UP000790787">
    <property type="component" value="Chromosome 23"/>
</dbReference>
<keyword evidence="1" id="KW-1185">Reference proteome</keyword>
<protein>
    <submittedName>
        <fullName evidence="2">Uncharacterized protein LOC142177142</fullName>
    </submittedName>
</protein>
<sequence>MKGVMRLGKKTKLSPRYIGPFEVLERVNEVAYRLALLPRLSGVHRVFYAFMLWKYDDEQLHVFDFKSVKLDENFAFEEESVAILGSQVQKLGSKDIASVKV</sequence>
<reference evidence="1" key="1">
    <citation type="journal article" date="2014" name="Nat. Commun.">
        <title>The tobacco genome sequence and its comparison with those of tomato and potato.</title>
        <authorList>
            <person name="Sierro N."/>
            <person name="Battey J.N."/>
            <person name="Ouadi S."/>
            <person name="Bakaher N."/>
            <person name="Bovet L."/>
            <person name="Willig A."/>
            <person name="Goepfert S."/>
            <person name="Peitsch M.C."/>
            <person name="Ivanov N.V."/>
        </authorList>
    </citation>
    <scope>NUCLEOTIDE SEQUENCE [LARGE SCALE GENOMIC DNA]</scope>
</reference>
<reference evidence="2" key="2">
    <citation type="submission" date="2025-08" db="UniProtKB">
        <authorList>
            <consortium name="RefSeq"/>
        </authorList>
    </citation>
    <scope>IDENTIFICATION</scope>
    <source>
        <tissue evidence="2">Leaf</tissue>
    </source>
</reference>
<gene>
    <name evidence="2" type="primary">LOC142177142</name>
</gene>
<dbReference type="RefSeq" id="XP_075101707.1">
    <property type="nucleotide sequence ID" value="XM_075245606.1"/>
</dbReference>
<organism evidence="1 2">
    <name type="scientific">Nicotiana tabacum</name>
    <name type="common">Common tobacco</name>
    <dbReference type="NCBI Taxonomy" id="4097"/>
    <lineage>
        <taxon>Eukaryota</taxon>
        <taxon>Viridiplantae</taxon>
        <taxon>Streptophyta</taxon>
        <taxon>Embryophyta</taxon>
        <taxon>Tracheophyta</taxon>
        <taxon>Spermatophyta</taxon>
        <taxon>Magnoliopsida</taxon>
        <taxon>eudicotyledons</taxon>
        <taxon>Gunneridae</taxon>
        <taxon>Pentapetalae</taxon>
        <taxon>asterids</taxon>
        <taxon>lamiids</taxon>
        <taxon>Solanales</taxon>
        <taxon>Solanaceae</taxon>
        <taxon>Nicotianoideae</taxon>
        <taxon>Nicotianeae</taxon>
        <taxon>Nicotiana</taxon>
    </lineage>
</organism>
<proteinExistence type="predicted"/>
<accession>A0AC58TWT1</accession>
<name>A0AC58TWT1_TOBAC</name>
<evidence type="ECO:0000313" key="1">
    <source>
        <dbReference type="Proteomes" id="UP000790787"/>
    </source>
</evidence>
<evidence type="ECO:0000313" key="2">
    <source>
        <dbReference type="RefSeq" id="XP_075101707.1"/>
    </source>
</evidence>